<dbReference type="EMBL" id="AJ748322">
    <property type="protein sequence ID" value="CAG38193.1"/>
    <property type="molecule type" value="Genomic_DNA"/>
</dbReference>
<reference evidence="2" key="1">
    <citation type="journal article" date="2004" name="Archaea">
        <title>Genomic comparison of archaeal conjugative plasmids from Sulfolobus.</title>
        <authorList>
            <person name="Greve B."/>
            <person name="Jensen S."/>
            <person name="Bruegger K."/>
            <person name="Zillig W."/>
            <person name="Garrett R.A."/>
        </authorList>
    </citation>
    <scope>NUCLEOTIDE SEQUENCE [LARGE SCALE GENOMIC DNA]</scope>
    <source>
        <plasmid evidence="2">pARN3</plasmid>
        <plasmid evidence="3">pARN4</plasmid>
        <plasmid evidence="1">pKEF9</plasmid>
    </source>
</reference>
<sequence length="69" mass="8400">MLGRRIRRLHYSILLLRYCIHLPEHCRHFISIPPSLLFFAYNINKFLYPQFRPAWLSAFLTNPLSLCFY</sequence>
<geneLocation type="plasmid" evidence="2">
    <name>pARN3</name>
</geneLocation>
<geneLocation type="plasmid" evidence="1">
    <name>pKEF9</name>
</geneLocation>
<name>Q5W2V3_SACIS</name>
<protein>
    <submittedName>
        <fullName evidence="3">Plasmid pARN4</fullName>
    </submittedName>
</protein>
<dbReference type="EMBL" id="AJ748321">
    <property type="protein sequence ID" value="CAG38153.1"/>
    <property type="molecule type" value="Genomic_DNA"/>
</dbReference>
<dbReference type="AlphaFoldDB" id="Q5W2V3"/>
<proteinExistence type="predicted"/>
<evidence type="ECO:0000313" key="1">
    <source>
        <dbReference type="EMBL" id="CAG38153.1"/>
    </source>
</evidence>
<dbReference type="EMBL" id="AJ748323">
    <property type="protein sequence ID" value="CDF47308.1"/>
    <property type="molecule type" value="Genomic_DNA"/>
</dbReference>
<keyword evidence="2" id="KW-0614">Plasmid</keyword>
<organism evidence="2">
    <name type="scientific">Saccharolobus islandicus</name>
    <name type="common">Sulfolobus islandicus</name>
    <dbReference type="NCBI Taxonomy" id="43080"/>
    <lineage>
        <taxon>Archaea</taxon>
        <taxon>Thermoproteota</taxon>
        <taxon>Thermoprotei</taxon>
        <taxon>Sulfolobales</taxon>
        <taxon>Sulfolobaceae</taxon>
        <taxon>Saccharolobus</taxon>
    </lineage>
</organism>
<geneLocation type="plasmid" evidence="3">
    <name>pARN4</name>
</geneLocation>
<evidence type="ECO:0000313" key="2">
    <source>
        <dbReference type="EMBL" id="CAG38193.1"/>
    </source>
</evidence>
<evidence type="ECO:0000313" key="3">
    <source>
        <dbReference type="EMBL" id="CDF47308.1"/>
    </source>
</evidence>
<accession>Q5W2V3</accession>